<dbReference type="Proteomes" id="UP000194137">
    <property type="component" value="Chromosome"/>
</dbReference>
<keyword evidence="2" id="KW-0812">Transmembrane</keyword>
<dbReference type="GO" id="GO:0004420">
    <property type="term" value="F:hydroxymethylglutaryl-CoA reductase (NADPH) activity"/>
    <property type="evidence" value="ECO:0007669"/>
    <property type="project" value="InterPro"/>
</dbReference>
<dbReference type="InterPro" id="IPR002202">
    <property type="entry name" value="HMG_CoA_Rdtase"/>
</dbReference>
<evidence type="ECO:0000313" key="4">
    <source>
        <dbReference type="EMBL" id="ARQ00159.1"/>
    </source>
</evidence>
<evidence type="ECO:0000256" key="2">
    <source>
        <dbReference type="SAM" id="Phobius"/>
    </source>
</evidence>
<feature type="compositionally biased region" description="Low complexity" evidence="1">
    <location>
        <begin position="1174"/>
        <end position="1186"/>
    </location>
</feature>
<dbReference type="PROSITE" id="PS50065">
    <property type="entry name" value="HMG_COA_REDUCTASE_4"/>
    <property type="match status" value="1"/>
</dbReference>
<feature type="compositionally biased region" description="Pro residues" evidence="1">
    <location>
        <begin position="1215"/>
        <end position="1233"/>
    </location>
</feature>
<feature type="region of interest" description="Disordered" evidence="1">
    <location>
        <begin position="1129"/>
        <end position="1244"/>
    </location>
</feature>
<dbReference type="OrthoDB" id="9816380at2"/>
<dbReference type="STRING" id="1235591.CAK95_14535"/>
<feature type="domain" description="AsmA" evidence="3">
    <location>
        <begin position="31"/>
        <end position="179"/>
    </location>
</feature>
<protein>
    <recommendedName>
        <fullName evidence="3">AsmA domain-containing protein</fullName>
    </recommendedName>
</protein>
<keyword evidence="5" id="KW-1185">Reference proteome</keyword>
<dbReference type="GO" id="GO:0005886">
    <property type="term" value="C:plasma membrane"/>
    <property type="evidence" value="ECO:0007669"/>
    <property type="project" value="TreeGrafter"/>
</dbReference>
<dbReference type="EMBL" id="CP021112">
    <property type="protein sequence ID" value="ARQ00159.1"/>
    <property type="molecule type" value="Genomic_DNA"/>
</dbReference>
<dbReference type="GO" id="GO:0090313">
    <property type="term" value="P:regulation of protein targeting to membrane"/>
    <property type="evidence" value="ECO:0007669"/>
    <property type="project" value="TreeGrafter"/>
</dbReference>
<gene>
    <name evidence="4" type="ORF">CAK95_14535</name>
</gene>
<evidence type="ECO:0000259" key="3">
    <source>
        <dbReference type="Pfam" id="PF05170"/>
    </source>
</evidence>
<dbReference type="AlphaFoldDB" id="A0A1W6ZRW8"/>
<accession>A0A1W6ZRW8</accession>
<reference evidence="4 5" key="1">
    <citation type="submission" date="2017-05" db="EMBL/GenBank/DDBJ databases">
        <title>Full genome sequence of Pseudorhodoplanes sinuspersici.</title>
        <authorList>
            <person name="Dastgheib S.M.M."/>
            <person name="Shavandi M."/>
            <person name="Tirandaz H."/>
        </authorList>
    </citation>
    <scope>NUCLEOTIDE SEQUENCE [LARGE SCALE GENOMIC DNA]</scope>
    <source>
        <strain evidence="4 5">RIPI110</strain>
    </source>
</reference>
<dbReference type="InterPro" id="IPR007844">
    <property type="entry name" value="AsmA"/>
</dbReference>
<organism evidence="4 5">
    <name type="scientific">Pseudorhodoplanes sinuspersici</name>
    <dbReference type="NCBI Taxonomy" id="1235591"/>
    <lineage>
        <taxon>Bacteria</taxon>
        <taxon>Pseudomonadati</taxon>
        <taxon>Pseudomonadota</taxon>
        <taxon>Alphaproteobacteria</taxon>
        <taxon>Hyphomicrobiales</taxon>
        <taxon>Pseudorhodoplanes</taxon>
    </lineage>
</organism>
<keyword evidence="2" id="KW-1133">Transmembrane helix</keyword>
<feature type="compositionally biased region" description="Basic and acidic residues" evidence="1">
    <location>
        <begin position="1142"/>
        <end position="1153"/>
    </location>
</feature>
<dbReference type="KEGG" id="psin:CAK95_14535"/>
<dbReference type="PANTHER" id="PTHR30441">
    <property type="entry name" value="DUF748 DOMAIN-CONTAINING PROTEIN"/>
    <property type="match status" value="1"/>
</dbReference>
<proteinExistence type="predicted"/>
<feature type="transmembrane region" description="Helical" evidence="2">
    <location>
        <begin position="21"/>
        <end position="48"/>
    </location>
</feature>
<evidence type="ECO:0000256" key="1">
    <source>
        <dbReference type="SAM" id="MobiDB-lite"/>
    </source>
</evidence>
<dbReference type="GO" id="GO:0015936">
    <property type="term" value="P:coenzyme A metabolic process"/>
    <property type="evidence" value="ECO:0007669"/>
    <property type="project" value="InterPro"/>
</dbReference>
<keyword evidence="2" id="KW-0472">Membrane</keyword>
<name>A0A1W6ZRW8_9HYPH</name>
<dbReference type="PANTHER" id="PTHR30441:SF4">
    <property type="entry name" value="PROTEIN ASMA"/>
    <property type="match status" value="1"/>
</dbReference>
<dbReference type="Pfam" id="PF05170">
    <property type="entry name" value="AsmA"/>
    <property type="match status" value="1"/>
</dbReference>
<evidence type="ECO:0000313" key="5">
    <source>
        <dbReference type="Proteomes" id="UP000194137"/>
    </source>
</evidence>
<dbReference type="InterPro" id="IPR052894">
    <property type="entry name" value="AsmA-related"/>
</dbReference>
<sequence>MSPTLRSRGRGKGIRSVGDRTLVQTTLLSLAIALIVALLAALLGPYFIDWNTHRATFEEQASQAVGLPVRVTGPMDVRLLPAPRLVLSGVEIGKPDDPQAVRAKALAIEFALTPLFSGKLRAVEMRLIGPEVKVSLAEDGRATFPTALGGVSTQTLSIDKLNIEDASVELSDAASGTHATLSKLWFNGEVRALPGPIRGEGAFVLNGGLYSYRVSTGRPEANGSRVRFSIDPSDRPVTADVDGQFTADGGAPRFEGQATLARRIVSGKGDKGVPDPWRVTARVKANAANALFEQVEFQYGPDDRALKLAGTAEAKFGRRPRLDVVLSARQLDADKLLVATSGANLPPRAALAAVLSAAGEIAPPPLPTQIGFGIDVVTLGGAALQNVRGDIELGGHAAILSGFEARGPGFTQLQASGQIQTDGDRLSFTGPVEVTSADPRIFGDWLEGRAIAALPSRSVRLRGDVTLGTGKIAIERMQAELDRKAFDGGFSYAKASAGERSRLDLTLRADELDLDALMQFAGSAKALADMERPDDVALSLALGRLRFAGVDAGKTDVKLALNAAGLNVERFSIGDLGGLSIDGEGRIDLKAQAPRGGLSFNLGMRDPAAFVALASRLSPGLGASFERAVAATAPAKLSGTIAVEPSGNAGASQANIAINGALGAAQLNLKTSLTGQWKDPGKADIALDASLDANDVNTLVTLAAAEKWISVPRQPGTYTLSLRGKRDGDMRIDTRIAAANLDARANGTIRPFTSDGKSAALNIAIGKADVMFNRKAIPVVLRTSLKTDAFRARLDNINATIAGTVLRGQLGLSFGDDVPVIDGELKTGAIDVGAFFAAATGLDAAKTANERWSASPFVLPALPALAGEVKVEAARAALLPSFTASKLQAMLRFSPTRIKAESIEADLLGGRGTAEVTLRRSADGIGMQGRVAIKGADAAQLLFSEGHASPLSGRATLDMQFEGGGLSPRAIVGSLNGSGMLTLEKARVASLDPGAFSTVTRSVDQGLPLDAQRVRGVVTRSLDAGSLAIASAEASLAMASGIVRIETFAASAEPVELAVTGSYNLLDARIDTRLALTGAAVAGAPMRPELVVALRGPASAPERTVDVSMLTGWLALRSVDRQTKRLEAIEQGRPAEAALQTQDDKAALDKEASGEPTLPELAPVLPRPRPAAPQQPHVAAPSQQPHVEPLPAPVEIRPAAGERRRVPQRVEGPPRANPFPQPLGNPFPQPLGSPPAADSPSLFR</sequence>